<reference evidence="1 2" key="1">
    <citation type="journal article" date="2011" name="J. Bacteriol.">
        <title>Genome sequence of Haloplasma contractile, an unusual contractile bacterium from a deep-sea anoxic brine lake.</title>
        <authorList>
            <person name="Antunes A."/>
            <person name="Alam I."/>
            <person name="El Dorry H."/>
            <person name="Siam R."/>
            <person name="Robertson A."/>
            <person name="Bajic V.B."/>
            <person name="Stingl U."/>
        </authorList>
    </citation>
    <scope>NUCLEOTIDE SEQUENCE [LARGE SCALE GENOMIC DNA]</scope>
    <source>
        <strain evidence="1 2">SSD-17B</strain>
    </source>
</reference>
<evidence type="ECO:0000313" key="2">
    <source>
        <dbReference type="Proteomes" id="UP000005707"/>
    </source>
</evidence>
<name>U2FM69_9MOLU</name>
<evidence type="ECO:0000313" key="1">
    <source>
        <dbReference type="EMBL" id="ERJ13820.1"/>
    </source>
</evidence>
<gene>
    <name evidence="1" type="ORF">HLPCO_000486</name>
</gene>
<reference evidence="1 2" key="2">
    <citation type="journal article" date="2013" name="PLoS ONE">
        <title>INDIGO - INtegrated Data Warehouse of MIcrobial GenOmes with Examples from the Red Sea Extremophiles.</title>
        <authorList>
            <person name="Alam I."/>
            <person name="Antunes A."/>
            <person name="Kamau A.A."/>
            <person name="Ba Alawi W."/>
            <person name="Kalkatawi M."/>
            <person name="Stingl U."/>
            <person name="Bajic V.B."/>
        </authorList>
    </citation>
    <scope>NUCLEOTIDE SEQUENCE [LARGE SCALE GENOMIC DNA]</scope>
    <source>
        <strain evidence="1 2">SSD-17B</strain>
    </source>
</reference>
<organism evidence="1 2">
    <name type="scientific">Haloplasma contractile SSD-17B</name>
    <dbReference type="NCBI Taxonomy" id="1033810"/>
    <lineage>
        <taxon>Bacteria</taxon>
        <taxon>Bacillati</taxon>
        <taxon>Mycoplasmatota</taxon>
        <taxon>Mollicutes</taxon>
        <taxon>Haloplasmatales</taxon>
        <taxon>Haloplasmataceae</taxon>
        <taxon>Haloplasma</taxon>
    </lineage>
</organism>
<dbReference type="Proteomes" id="UP000005707">
    <property type="component" value="Unassembled WGS sequence"/>
</dbReference>
<dbReference type="AlphaFoldDB" id="U2FM69"/>
<dbReference type="OrthoDB" id="2055765at2"/>
<keyword evidence="2" id="KW-1185">Reference proteome</keyword>
<protein>
    <submittedName>
        <fullName evidence="1">Uncharacterized protein</fullName>
    </submittedName>
</protein>
<dbReference type="InParanoid" id="U2FM69"/>
<dbReference type="EMBL" id="AFNU02000001">
    <property type="protein sequence ID" value="ERJ13820.1"/>
    <property type="molecule type" value="Genomic_DNA"/>
</dbReference>
<dbReference type="STRING" id="1033810.HLPCO_000486"/>
<accession>U2FM69</accession>
<comment type="caution">
    <text evidence="1">The sequence shown here is derived from an EMBL/GenBank/DDBJ whole genome shotgun (WGS) entry which is preliminary data.</text>
</comment>
<sequence length="57" mass="6851">MKKDAWNKFKNTGSIEDYLNYKRKQKNYLNEMGSEVIIKDSKRDSNGRSNRRNHSKK</sequence>
<proteinExistence type="predicted"/>
<dbReference type="RefSeq" id="WP_008826073.1">
    <property type="nucleotide sequence ID" value="NZ_AFNU02000001.1"/>
</dbReference>